<dbReference type="EMBL" id="JBHTCF010000030">
    <property type="protein sequence ID" value="MFC7310212.1"/>
    <property type="molecule type" value="Genomic_DNA"/>
</dbReference>
<comment type="caution">
    <text evidence="4">The sequence shown here is derived from an EMBL/GenBank/DDBJ whole genome shotgun (WGS) entry which is preliminary data.</text>
</comment>
<dbReference type="InterPro" id="IPR009057">
    <property type="entry name" value="Homeodomain-like_sf"/>
</dbReference>
<feature type="domain" description="Tetracyclin repressor-like C-terminal" evidence="3">
    <location>
        <begin position="96"/>
        <end position="201"/>
    </location>
</feature>
<dbReference type="Gene3D" id="1.10.10.60">
    <property type="entry name" value="Homeodomain-like"/>
    <property type="match status" value="1"/>
</dbReference>
<evidence type="ECO:0000259" key="3">
    <source>
        <dbReference type="Pfam" id="PF16925"/>
    </source>
</evidence>
<dbReference type="PANTHER" id="PTHR47506:SF6">
    <property type="entry name" value="HTH-TYPE TRANSCRIPTIONAL REPRESSOR NEMR"/>
    <property type="match status" value="1"/>
</dbReference>
<dbReference type="Proteomes" id="UP001596523">
    <property type="component" value="Unassembled WGS sequence"/>
</dbReference>
<keyword evidence="1" id="KW-0805">Transcription regulation</keyword>
<proteinExistence type="predicted"/>
<dbReference type="InterPro" id="IPR036271">
    <property type="entry name" value="Tet_transcr_reg_TetR-rel_C_sf"/>
</dbReference>
<evidence type="ECO:0000313" key="5">
    <source>
        <dbReference type="Proteomes" id="UP001596523"/>
    </source>
</evidence>
<dbReference type="InterPro" id="IPR011075">
    <property type="entry name" value="TetR_C"/>
</dbReference>
<dbReference type="RefSeq" id="WP_381840298.1">
    <property type="nucleotide sequence ID" value="NZ_JBHTCF010000030.1"/>
</dbReference>
<gene>
    <name evidence="4" type="ORF">ACFQVC_39125</name>
</gene>
<reference evidence="5" key="1">
    <citation type="journal article" date="2019" name="Int. J. Syst. Evol. Microbiol.">
        <title>The Global Catalogue of Microorganisms (GCM) 10K type strain sequencing project: providing services to taxonomists for standard genome sequencing and annotation.</title>
        <authorList>
            <consortium name="The Broad Institute Genomics Platform"/>
            <consortium name="The Broad Institute Genome Sequencing Center for Infectious Disease"/>
            <person name="Wu L."/>
            <person name="Ma J."/>
        </authorList>
    </citation>
    <scope>NUCLEOTIDE SEQUENCE [LARGE SCALE GENOMIC DNA]</scope>
    <source>
        <strain evidence="5">SYNS20</strain>
    </source>
</reference>
<dbReference type="Pfam" id="PF16925">
    <property type="entry name" value="TetR_C_13"/>
    <property type="match status" value="1"/>
</dbReference>
<protein>
    <submittedName>
        <fullName evidence="4">TetR/AcrR family transcriptional regulator</fullName>
    </submittedName>
</protein>
<dbReference type="Gene3D" id="1.10.357.10">
    <property type="entry name" value="Tetracycline Repressor, domain 2"/>
    <property type="match status" value="1"/>
</dbReference>
<dbReference type="PANTHER" id="PTHR47506">
    <property type="entry name" value="TRANSCRIPTIONAL REGULATORY PROTEIN"/>
    <property type="match status" value="1"/>
</dbReference>
<dbReference type="SUPFAM" id="SSF48498">
    <property type="entry name" value="Tetracyclin repressor-like, C-terminal domain"/>
    <property type="match status" value="1"/>
</dbReference>
<evidence type="ECO:0000313" key="4">
    <source>
        <dbReference type="EMBL" id="MFC7310212.1"/>
    </source>
</evidence>
<accession>A0ABW2JWX3</accession>
<evidence type="ECO:0000256" key="2">
    <source>
        <dbReference type="ARBA" id="ARBA00023163"/>
    </source>
</evidence>
<name>A0ABW2JWX3_9ACTN</name>
<keyword evidence="5" id="KW-1185">Reference proteome</keyword>
<dbReference type="SUPFAM" id="SSF46689">
    <property type="entry name" value="Homeodomain-like"/>
    <property type="match status" value="1"/>
</dbReference>
<evidence type="ECO:0000256" key="1">
    <source>
        <dbReference type="ARBA" id="ARBA00023015"/>
    </source>
</evidence>
<organism evidence="4 5">
    <name type="scientific">Streptomyces monticola</name>
    <dbReference type="NCBI Taxonomy" id="2666263"/>
    <lineage>
        <taxon>Bacteria</taxon>
        <taxon>Bacillati</taxon>
        <taxon>Actinomycetota</taxon>
        <taxon>Actinomycetes</taxon>
        <taxon>Kitasatosporales</taxon>
        <taxon>Streptomycetaceae</taxon>
        <taxon>Streptomyces</taxon>
    </lineage>
</organism>
<keyword evidence="2" id="KW-0804">Transcription</keyword>
<sequence>MGTETTAPPKGTITDKRLMRGARSRKVVLERAVDVASLEGLDNISFGGLAADTGLSKAGIQALFKTKEALQLATVEFARELFIDAVIRPARPVPRGAARLRALVENFITYIHKPLLPGGCFRVANLADFDSRPGPIRDALFSDQRKWFDILAAELRKAVEAEEIEPLDIELAVFQIDSVLCAANTALRGGDTDALDKVRRTVENLLKSP</sequence>